<evidence type="ECO:0000256" key="6">
    <source>
        <dbReference type="ARBA" id="ARBA00023098"/>
    </source>
</evidence>
<keyword evidence="4 10" id="KW-0812">Transmembrane</keyword>
<feature type="transmembrane region" description="Helical" evidence="10">
    <location>
        <begin position="138"/>
        <end position="157"/>
    </location>
</feature>
<feature type="transmembrane region" description="Helical" evidence="10">
    <location>
        <begin position="77"/>
        <end position="98"/>
    </location>
</feature>
<protein>
    <recommendedName>
        <fullName evidence="10">Glycerol-3-phosphate acyltransferase</fullName>
    </recommendedName>
    <alternativeName>
        <fullName evidence="10">Acyl-PO4 G3P acyltransferase</fullName>
    </alternativeName>
    <alternativeName>
        <fullName evidence="10">Acyl-phosphate--glycerol-3-phosphate acyltransferase</fullName>
    </alternativeName>
    <alternativeName>
        <fullName evidence="10">G3P acyltransferase</fullName>
        <shortName evidence="10">GPAT</shortName>
        <ecNumber evidence="10">2.3.1.275</ecNumber>
    </alternativeName>
    <alternativeName>
        <fullName evidence="10">Lysophosphatidic acid synthase</fullName>
        <shortName evidence="10">LPA synthase</shortName>
    </alternativeName>
</protein>
<comment type="subunit">
    <text evidence="10">Probably interacts with PlsX.</text>
</comment>
<dbReference type="InterPro" id="IPR003811">
    <property type="entry name" value="G3P_acylTferase_PlsY"/>
</dbReference>
<evidence type="ECO:0000313" key="11">
    <source>
        <dbReference type="EMBL" id="HGW91353.1"/>
    </source>
</evidence>
<comment type="caution">
    <text evidence="11">The sequence shown here is derived from an EMBL/GenBank/DDBJ whole genome shotgun (WGS) entry which is preliminary data.</text>
</comment>
<dbReference type="EC" id="2.3.1.275" evidence="10"/>
<keyword evidence="2 10" id="KW-0444">Lipid biosynthesis</keyword>
<dbReference type="SMART" id="SM01207">
    <property type="entry name" value="G3P_acyltransf"/>
    <property type="match status" value="1"/>
</dbReference>
<evidence type="ECO:0000256" key="4">
    <source>
        <dbReference type="ARBA" id="ARBA00022692"/>
    </source>
</evidence>
<evidence type="ECO:0000256" key="1">
    <source>
        <dbReference type="ARBA" id="ARBA00022475"/>
    </source>
</evidence>
<evidence type="ECO:0000256" key="8">
    <source>
        <dbReference type="ARBA" id="ARBA00023209"/>
    </source>
</evidence>
<name>A0A7C4U6J3_UNCW3</name>
<dbReference type="PANTHER" id="PTHR30309">
    <property type="entry name" value="INNER MEMBRANE PROTEIN YGIH"/>
    <property type="match status" value="1"/>
</dbReference>
<accession>A0A7C4U6J3</accession>
<evidence type="ECO:0000256" key="2">
    <source>
        <dbReference type="ARBA" id="ARBA00022516"/>
    </source>
</evidence>
<comment type="catalytic activity">
    <reaction evidence="10">
        <text>an acyl phosphate + sn-glycerol 3-phosphate = a 1-acyl-sn-glycero-3-phosphate + phosphate</text>
        <dbReference type="Rhea" id="RHEA:34075"/>
        <dbReference type="ChEBI" id="CHEBI:43474"/>
        <dbReference type="ChEBI" id="CHEBI:57597"/>
        <dbReference type="ChEBI" id="CHEBI:57970"/>
        <dbReference type="ChEBI" id="CHEBI:59918"/>
        <dbReference type="EC" id="2.3.1.275"/>
    </reaction>
</comment>
<evidence type="ECO:0000256" key="5">
    <source>
        <dbReference type="ARBA" id="ARBA00022989"/>
    </source>
</evidence>
<feature type="transmembrane region" description="Helical" evidence="10">
    <location>
        <begin position="110"/>
        <end position="131"/>
    </location>
</feature>
<keyword evidence="8 10" id="KW-0594">Phospholipid biosynthesis</keyword>
<feature type="transmembrane region" description="Helical" evidence="10">
    <location>
        <begin position="7"/>
        <end position="31"/>
    </location>
</feature>
<reference evidence="11" key="1">
    <citation type="journal article" date="2020" name="mSystems">
        <title>Genome- and Community-Level Interaction Insights into Carbon Utilization and Element Cycling Functions of Hydrothermarchaeota in Hydrothermal Sediment.</title>
        <authorList>
            <person name="Zhou Z."/>
            <person name="Liu Y."/>
            <person name="Xu W."/>
            <person name="Pan J."/>
            <person name="Luo Z.H."/>
            <person name="Li M."/>
        </authorList>
    </citation>
    <scope>NUCLEOTIDE SEQUENCE [LARGE SCALE GENOMIC DNA]</scope>
    <source>
        <strain evidence="11">SpSt-780</strain>
    </source>
</reference>
<dbReference type="PANTHER" id="PTHR30309:SF0">
    <property type="entry name" value="GLYCEROL-3-PHOSPHATE ACYLTRANSFERASE-RELATED"/>
    <property type="match status" value="1"/>
</dbReference>
<dbReference type="AlphaFoldDB" id="A0A7C4U6J3"/>
<keyword evidence="3 10" id="KW-0808">Transferase</keyword>
<dbReference type="Pfam" id="PF02660">
    <property type="entry name" value="G3P_acyltransf"/>
    <property type="match status" value="1"/>
</dbReference>
<dbReference type="GO" id="GO:0005886">
    <property type="term" value="C:plasma membrane"/>
    <property type="evidence" value="ECO:0007669"/>
    <property type="project" value="UniProtKB-SubCell"/>
</dbReference>
<organism evidence="11">
    <name type="scientific">candidate division WOR-3 bacterium</name>
    <dbReference type="NCBI Taxonomy" id="2052148"/>
    <lineage>
        <taxon>Bacteria</taxon>
        <taxon>Bacteria division WOR-3</taxon>
    </lineage>
</organism>
<evidence type="ECO:0000256" key="10">
    <source>
        <dbReference type="HAMAP-Rule" id="MF_01043"/>
    </source>
</evidence>
<keyword evidence="9 10" id="KW-1208">Phospholipid metabolism</keyword>
<dbReference type="GO" id="GO:0008654">
    <property type="term" value="P:phospholipid biosynthetic process"/>
    <property type="evidence" value="ECO:0007669"/>
    <property type="project" value="UniProtKB-UniRule"/>
</dbReference>
<keyword evidence="6 10" id="KW-0443">Lipid metabolism</keyword>
<dbReference type="UniPathway" id="UPA00085"/>
<dbReference type="HAMAP" id="MF_01043">
    <property type="entry name" value="PlsY"/>
    <property type="match status" value="1"/>
</dbReference>
<proteinExistence type="inferred from homology"/>
<feature type="transmembrane region" description="Helical" evidence="10">
    <location>
        <begin position="163"/>
        <end position="180"/>
    </location>
</feature>
<keyword evidence="7 10" id="KW-0472">Membrane</keyword>
<dbReference type="EMBL" id="DTHG01000028">
    <property type="protein sequence ID" value="HGW91353.1"/>
    <property type="molecule type" value="Genomic_DNA"/>
</dbReference>
<dbReference type="GO" id="GO:0043772">
    <property type="term" value="F:acyl-phosphate glycerol-3-phosphate acyltransferase activity"/>
    <property type="evidence" value="ECO:0007669"/>
    <property type="project" value="UniProtKB-UniRule"/>
</dbReference>
<comment type="function">
    <text evidence="10">Catalyzes the transfer of an acyl group from acyl-phosphate (acyl-PO(4)) to glycerol-3-phosphate (G3P) to form lysophosphatidic acid (LPA). This enzyme utilizes acyl-phosphate as fatty acyl donor, but not acyl-CoA or acyl-ACP.</text>
</comment>
<keyword evidence="11" id="KW-0012">Acyltransferase</keyword>
<comment type="subcellular location">
    <subcellularLocation>
        <location evidence="10">Cell membrane</location>
        <topology evidence="10">Multi-pass membrane protein</topology>
    </subcellularLocation>
</comment>
<comment type="similarity">
    <text evidence="10">Belongs to the PlsY family.</text>
</comment>
<gene>
    <name evidence="10" type="primary">plsY</name>
    <name evidence="11" type="ORF">ENV67_02275</name>
</gene>
<sequence length="188" mass="21059">MIKIILSLILGYIFGSIPFAIVVSSMKGINIMNVGTKNPGAANVYREVGKFYGILVWLLDTIKAVIPMLFSKFLLNLHPFFIGLSGIAALSGHCWSLFLKFKGGKGVSTAGGILLFLFPKFFPFSLILYFITRKAPRNIYLVLSIFFLGILIAFMFYKESLKWVIPFFIIFLSVGALANIETIKELKR</sequence>
<keyword evidence="5 10" id="KW-1133">Transmembrane helix</keyword>
<evidence type="ECO:0000256" key="7">
    <source>
        <dbReference type="ARBA" id="ARBA00023136"/>
    </source>
</evidence>
<evidence type="ECO:0000256" key="3">
    <source>
        <dbReference type="ARBA" id="ARBA00022679"/>
    </source>
</evidence>
<keyword evidence="1 10" id="KW-1003">Cell membrane</keyword>
<evidence type="ECO:0000256" key="9">
    <source>
        <dbReference type="ARBA" id="ARBA00023264"/>
    </source>
</evidence>
<comment type="pathway">
    <text evidence="10">Lipid metabolism; phospholipid metabolism.</text>
</comment>